<evidence type="ECO:0000256" key="1">
    <source>
        <dbReference type="SAM" id="Coils"/>
    </source>
</evidence>
<keyword evidence="1" id="KW-0175">Coiled coil</keyword>
<evidence type="ECO:0000313" key="3">
    <source>
        <dbReference type="Proteomes" id="UP000242616"/>
    </source>
</evidence>
<comment type="caution">
    <text evidence="2">The sequence shown here is derived from an EMBL/GenBank/DDBJ whole genome shotgun (WGS) entry which is preliminary data.</text>
</comment>
<keyword evidence="3" id="KW-1185">Reference proteome</keyword>
<protein>
    <submittedName>
        <fullName evidence="2">Uncharacterized protein</fullName>
    </submittedName>
</protein>
<accession>A0ABX3IHG1</accession>
<gene>
    <name evidence="2" type="ORF">XJ44_07725</name>
</gene>
<dbReference type="Proteomes" id="UP000242616">
    <property type="component" value="Unassembled WGS sequence"/>
</dbReference>
<sequence>MYFENLLKGVSKDLAKEVVSAKIALEKNFNDSTIKRNFIGIVWKLYEYLCRNITEDYEIEKRLFLRFGLLEPKYLSTSDVQKIRKIPFVEEVENVFYVDEWLLAVKNGKINPSSYLETIEQPRVLTSNVSSFTKAFEEKISERKKYEKEVLEIVKNISFEDKPYNKAVLSLIDQAIERLKKLKQLNREVEILYNQIEDLEKKQLSDEKIENKKEFTEYMVIKQMLNKSVGRLGNRFLVLSSIFLTNAFMLTKEVLKNKIEEVEKIDYKIFQRSIKGVNIRFLPYFIIVPGYGDYGFCWEPFEGLNFLSGRGRVVIPMFPKNLDIAILRALGDYRWKVSKELSFGHWMEEGLTGEFYNYMLDNKIKERPDEYFLKNYILWILKESKGVQKLEKEVREIFWRYLEFPEDIKIKLSNLSYVYKNLYEKDKRRKRR</sequence>
<feature type="coiled-coil region" evidence="1">
    <location>
        <begin position="165"/>
        <end position="202"/>
    </location>
</feature>
<evidence type="ECO:0000313" key="2">
    <source>
        <dbReference type="EMBL" id="ONN26749.1"/>
    </source>
</evidence>
<organism evidence="2 3">
    <name type="scientific">Thermosipho affectus</name>
    <dbReference type="NCBI Taxonomy" id="660294"/>
    <lineage>
        <taxon>Bacteria</taxon>
        <taxon>Thermotogati</taxon>
        <taxon>Thermotogota</taxon>
        <taxon>Thermotogae</taxon>
        <taxon>Thermotogales</taxon>
        <taxon>Fervidobacteriaceae</taxon>
        <taxon>Thermosipho</taxon>
    </lineage>
</organism>
<proteinExistence type="predicted"/>
<dbReference type="EMBL" id="LBFC01000022">
    <property type="protein sequence ID" value="ONN26749.1"/>
    <property type="molecule type" value="Genomic_DNA"/>
</dbReference>
<reference evidence="2 3" key="1">
    <citation type="submission" date="2015-06" db="EMBL/GenBank/DDBJ databases">
        <title>Genome sequencing of Thermotogales isolates from hydrothermal vents.</title>
        <authorList>
            <person name="Haverkamp T.H."/>
            <person name="Kublanov I.V."/>
            <person name="Nesbo C.L."/>
        </authorList>
    </citation>
    <scope>NUCLEOTIDE SEQUENCE [LARGE SCALE GENOMIC DNA]</scope>
    <source>
        <strain evidence="3">ik275mar</strain>
    </source>
</reference>
<dbReference type="RefSeq" id="WP_077198625.1">
    <property type="nucleotide sequence ID" value="NZ_LBFC01000022.1"/>
</dbReference>
<name>A0ABX3IHG1_9BACT</name>